<dbReference type="Gene3D" id="3.40.33.10">
    <property type="entry name" value="CAP"/>
    <property type="match status" value="1"/>
</dbReference>
<reference evidence="1 2" key="1">
    <citation type="submission" date="2013-05" db="EMBL/GenBank/DDBJ databases">
        <title>Draft genome of the parasitic nematode Anyclostoma ceylanicum.</title>
        <authorList>
            <person name="Mitreva M."/>
        </authorList>
    </citation>
    <scope>NUCLEOTIDE SEQUENCE [LARGE SCALE GENOMIC DNA]</scope>
</reference>
<protein>
    <recommendedName>
        <fullName evidence="3">SCP domain-containing protein</fullName>
    </recommendedName>
</protein>
<dbReference type="SUPFAM" id="SSF55797">
    <property type="entry name" value="PR-1-like"/>
    <property type="match status" value="1"/>
</dbReference>
<gene>
    <name evidence="1" type="ORF">ANCCEY_11645</name>
</gene>
<proteinExistence type="predicted"/>
<dbReference type="Proteomes" id="UP000054495">
    <property type="component" value="Unassembled WGS sequence"/>
</dbReference>
<dbReference type="InterPro" id="IPR035940">
    <property type="entry name" value="CAP_sf"/>
</dbReference>
<accession>A0A0D6LDL0</accession>
<sequence>MYDCAAEQAAYEVAKKCLNVRTPCGKLNGYGENMARVMGDDVTPVLAAEKAISKWWGEFASHGHHWNNMYTKELLQSGNLEHYVQTLMNIGRRITD</sequence>
<keyword evidence="2" id="KW-1185">Reference proteome</keyword>
<dbReference type="AlphaFoldDB" id="A0A0D6LDL0"/>
<name>A0A0D6LDL0_9BILA</name>
<organism evidence="1 2">
    <name type="scientific">Ancylostoma ceylanicum</name>
    <dbReference type="NCBI Taxonomy" id="53326"/>
    <lineage>
        <taxon>Eukaryota</taxon>
        <taxon>Metazoa</taxon>
        <taxon>Ecdysozoa</taxon>
        <taxon>Nematoda</taxon>
        <taxon>Chromadorea</taxon>
        <taxon>Rhabditida</taxon>
        <taxon>Rhabditina</taxon>
        <taxon>Rhabditomorpha</taxon>
        <taxon>Strongyloidea</taxon>
        <taxon>Ancylostomatidae</taxon>
        <taxon>Ancylostomatinae</taxon>
        <taxon>Ancylostoma</taxon>
    </lineage>
</organism>
<evidence type="ECO:0008006" key="3">
    <source>
        <dbReference type="Google" id="ProtNLM"/>
    </source>
</evidence>
<evidence type="ECO:0000313" key="1">
    <source>
        <dbReference type="EMBL" id="EPB69268.1"/>
    </source>
</evidence>
<evidence type="ECO:0000313" key="2">
    <source>
        <dbReference type="Proteomes" id="UP000054495"/>
    </source>
</evidence>
<dbReference type="EMBL" id="KE125317">
    <property type="protein sequence ID" value="EPB69268.1"/>
    <property type="molecule type" value="Genomic_DNA"/>
</dbReference>